<gene>
    <name evidence="3" type="ORF">HCN56_09465</name>
</gene>
<sequence>MSSVRRVRRTTATVSAVVCTALLIGACGGGDDSSTDDPIPGADQSATENDGEDNTDTEAPEEDTADDDTDSDRPEIDLGDDFENIYEDDETGDETTDAILRDSRGYFDAVDAAINHQDTEHPALSFYITGEALTSSVDLVGRLIDSGTAQVGSARLFNRNVVVYDDRSASVSFCRDFSQVTDVDNATGETKSPADASAKPSLYTTRLELNDAGVWQTESHRIEGEASECS</sequence>
<keyword evidence="4" id="KW-1185">Reference proteome</keyword>
<feature type="compositionally biased region" description="Acidic residues" evidence="1">
    <location>
        <begin position="77"/>
        <end position="95"/>
    </location>
</feature>
<organism evidence="3 4">
    <name type="scientific">Streptomyces lonarensis</name>
    <dbReference type="NCBI Taxonomy" id="700599"/>
    <lineage>
        <taxon>Bacteria</taxon>
        <taxon>Bacillati</taxon>
        <taxon>Actinomycetota</taxon>
        <taxon>Actinomycetes</taxon>
        <taxon>Kitasatosporales</taxon>
        <taxon>Streptomycetaceae</taxon>
        <taxon>Streptomyces</taxon>
    </lineage>
</organism>
<feature type="compositionally biased region" description="Acidic residues" evidence="1">
    <location>
        <begin position="49"/>
        <end position="70"/>
    </location>
</feature>
<comment type="caution">
    <text evidence="3">The sequence shown here is derived from an EMBL/GenBank/DDBJ whole genome shotgun (WGS) entry which is preliminary data.</text>
</comment>
<name>A0A7X6D087_9ACTN</name>
<feature type="signal peptide" evidence="2">
    <location>
        <begin position="1"/>
        <end position="29"/>
    </location>
</feature>
<proteinExistence type="predicted"/>
<keyword evidence="2" id="KW-0732">Signal</keyword>
<dbReference type="RefSeq" id="WP_167969079.1">
    <property type="nucleotide sequence ID" value="NZ_JAAVJD010000051.1"/>
</dbReference>
<evidence type="ECO:0008006" key="5">
    <source>
        <dbReference type="Google" id="ProtNLM"/>
    </source>
</evidence>
<dbReference type="AlphaFoldDB" id="A0A7X6D087"/>
<dbReference type="EMBL" id="JAAVJD010000051">
    <property type="protein sequence ID" value="NJQ05799.1"/>
    <property type="molecule type" value="Genomic_DNA"/>
</dbReference>
<feature type="region of interest" description="Disordered" evidence="1">
    <location>
        <begin position="28"/>
        <end position="95"/>
    </location>
</feature>
<reference evidence="3 4" key="1">
    <citation type="submission" date="2020-03" db="EMBL/GenBank/DDBJ databases">
        <title>Draft genome of Streptomyces sp. ventii, isolated from the Axial Seamount in the Pacific Ocean, and resequencing of the two type strains Streptomyces lonarensis strain NCL 716 and Streptomyces bohaiensis strain 11A07.</title>
        <authorList>
            <person name="Loughran R.M."/>
            <person name="Pfannmuller K.M."/>
            <person name="Wasson B.J."/>
            <person name="Deadmond M.C."/>
            <person name="Paddock B.E."/>
            <person name="Koyack M.J."/>
            <person name="Gallegos D.A."/>
            <person name="Mitchell E.A."/>
            <person name="Ushijima B."/>
            <person name="Saw J.H."/>
            <person name="Mcphail K.L."/>
            <person name="Videau P."/>
        </authorList>
    </citation>
    <scope>NUCLEOTIDE SEQUENCE [LARGE SCALE GENOMIC DNA]</scope>
    <source>
        <strain evidence="3 4">NCL716</strain>
    </source>
</reference>
<evidence type="ECO:0000313" key="4">
    <source>
        <dbReference type="Proteomes" id="UP000578686"/>
    </source>
</evidence>
<dbReference type="Proteomes" id="UP000578686">
    <property type="component" value="Unassembled WGS sequence"/>
</dbReference>
<evidence type="ECO:0000256" key="1">
    <source>
        <dbReference type="SAM" id="MobiDB-lite"/>
    </source>
</evidence>
<protein>
    <recommendedName>
        <fullName evidence="5">Lipoprotein</fullName>
    </recommendedName>
</protein>
<feature type="chain" id="PRO_5039082227" description="Lipoprotein" evidence="2">
    <location>
        <begin position="30"/>
        <end position="230"/>
    </location>
</feature>
<accession>A0A7X6D087</accession>
<evidence type="ECO:0000256" key="2">
    <source>
        <dbReference type="SAM" id="SignalP"/>
    </source>
</evidence>
<dbReference type="PROSITE" id="PS51257">
    <property type="entry name" value="PROKAR_LIPOPROTEIN"/>
    <property type="match status" value="1"/>
</dbReference>
<evidence type="ECO:0000313" key="3">
    <source>
        <dbReference type="EMBL" id="NJQ05799.1"/>
    </source>
</evidence>